<gene>
    <name evidence="2" type="ORF">ACFFVD_13520</name>
</gene>
<comment type="caution">
    <text evidence="2">The sequence shown here is derived from an EMBL/GenBank/DDBJ whole genome shotgun (WGS) entry which is preliminary data.</text>
</comment>
<name>A0ABV5JUV6_9ACTN</name>
<accession>A0ABV5JUV6</accession>
<evidence type="ECO:0000256" key="1">
    <source>
        <dbReference type="SAM" id="SignalP"/>
    </source>
</evidence>
<evidence type="ECO:0000313" key="2">
    <source>
        <dbReference type="EMBL" id="MFB9260823.1"/>
    </source>
</evidence>
<dbReference type="RefSeq" id="WP_182632630.1">
    <property type="nucleotide sequence ID" value="NZ_JAALDM010000167.1"/>
</dbReference>
<proteinExistence type="predicted"/>
<reference evidence="2 3" key="1">
    <citation type="submission" date="2024-09" db="EMBL/GenBank/DDBJ databases">
        <authorList>
            <person name="Sun Q."/>
            <person name="Mori K."/>
        </authorList>
    </citation>
    <scope>NUCLEOTIDE SEQUENCE [LARGE SCALE GENOMIC DNA]</scope>
    <source>
        <strain evidence="2 3">CCM 7659</strain>
    </source>
</reference>
<organism evidence="2 3">
    <name type="scientific">Dietzia aerolata</name>
    <dbReference type="NCBI Taxonomy" id="595984"/>
    <lineage>
        <taxon>Bacteria</taxon>
        <taxon>Bacillati</taxon>
        <taxon>Actinomycetota</taxon>
        <taxon>Actinomycetes</taxon>
        <taxon>Mycobacteriales</taxon>
        <taxon>Dietziaceae</taxon>
        <taxon>Dietzia</taxon>
    </lineage>
</organism>
<keyword evidence="1" id="KW-0732">Signal</keyword>
<protein>
    <recommendedName>
        <fullName evidence="4">Copper chaperone PCu(A)C</fullName>
    </recommendedName>
</protein>
<dbReference type="Proteomes" id="UP001589700">
    <property type="component" value="Unassembled WGS sequence"/>
</dbReference>
<feature type="chain" id="PRO_5045965514" description="Copper chaperone PCu(A)C" evidence="1">
    <location>
        <begin position="27"/>
        <end position="190"/>
    </location>
</feature>
<sequence>MTSPNTGLRRTALVVLAVGAALGASACSSGQISQTANQVAAVDGGRGSSEQLTVNDFQVLVPEEGDEARVGFAASYTGYDSEQPISIESAEVDGTPVELGATQPMERGCTIVFDASEDAEPMPASADICLEHATATLTGAEDLHIGTSLPATISFSNGEQIELDAAIMAEVLEIDSYTRPAETAAPTEGH</sequence>
<keyword evidence="3" id="KW-1185">Reference proteome</keyword>
<dbReference type="EMBL" id="JBHMDY010000008">
    <property type="protein sequence ID" value="MFB9260823.1"/>
    <property type="molecule type" value="Genomic_DNA"/>
</dbReference>
<feature type="signal peptide" evidence="1">
    <location>
        <begin position="1"/>
        <end position="26"/>
    </location>
</feature>
<evidence type="ECO:0000313" key="3">
    <source>
        <dbReference type="Proteomes" id="UP001589700"/>
    </source>
</evidence>
<evidence type="ECO:0008006" key="4">
    <source>
        <dbReference type="Google" id="ProtNLM"/>
    </source>
</evidence>